<evidence type="ECO:0000256" key="1">
    <source>
        <dbReference type="ARBA" id="ARBA00004370"/>
    </source>
</evidence>
<protein>
    <recommendedName>
        <fullName evidence="6">SURF1-like protein</fullName>
    </recommendedName>
</protein>
<dbReference type="PANTHER" id="PTHR23427">
    <property type="entry name" value="SURFEIT LOCUS PROTEIN"/>
    <property type="match status" value="1"/>
</dbReference>
<dbReference type="GO" id="GO:0033617">
    <property type="term" value="P:mitochondrial respiratory chain complex IV assembly"/>
    <property type="evidence" value="ECO:0007669"/>
    <property type="project" value="TreeGrafter"/>
</dbReference>
<dbReference type="EMBL" id="UYRT01089128">
    <property type="protein sequence ID" value="VDN34556.1"/>
    <property type="molecule type" value="Genomic_DNA"/>
</dbReference>
<evidence type="ECO:0000256" key="3">
    <source>
        <dbReference type="ARBA" id="ARBA00022692"/>
    </source>
</evidence>
<evidence type="ECO:0000256" key="2">
    <source>
        <dbReference type="ARBA" id="ARBA00007165"/>
    </source>
</evidence>
<comment type="function">
    <text evidence="6">Probably involved in the biogenesis of the COX complex.</text>
</comment>
<gene>
    <name evidence="7" type="ORF">GPUH_LOCUS19776</name>
</gene>
<keyword evidence="3 6" id="KW-0812">Transmembrane</keyword>
<keyword evidence="6" id="KW-0999">Mitochondrion inner membrane</keyword>
<dbReference type="PANTHER" id="PTHR23427:SF2">
    <property type="entry name" value="SURFEIT LOCUS PROTEIN 1"/>
    <property type="match status" value="1"/>
</dbReference>
<dbReference type="WBParaSite" id="GPUH_0001980201-mRNA-1">
    <property type="protein sequence ID" value="GPUH_0001980201-mRNA-1"/>
    <property type="gene ID" value="GPUH_0001980201"/>
</dbReference>
<name>A0A183EFN6_9BILA</name>
<dbReference type="GO" id="GO:0005743">
    <property type="term" value="C:mitochondrial inner membrane"/>
    <property type="evidence" value="ECO:0007669"/>
    <property type="project" value="UniProtKB-SubCell"/>
</dbReference>
<proteinExistence type="inferred from homology"/>
<dbReference type="Pfam" id="PF02104">
    <property type="entry name" value="SURF1"/>
    <property type="match status" value="1"/>
</dbReference>
<dbReference type="PROSITE" id="PS50895">
    <property type="entry name" value="SURF1"/>
    <property type="match status" value="1"/>
</dbReference>
<reference evidence="9" key="1">
    <citation type="submission" date="2016-06" db="UniProtKB">
        <authorList>
            <consortium name="WormBaseParasite"/>
        </authorList>
    </citation>
    <scope>IDENTIFICATION</scope>
</reference>
<comment type="similarity">
    <text evidence="2 6">Belongs to the SURF1 family.</text>
</comment>
<evidence type="ECO:0000313" key="9">
    <source>
        <dbReference type="WBParaSite" id="GPUH_0001980201-mRNA-1"/>
    </source>
</evidence>
<evidence type="ECO:0000256" key="4">
    <source>
        <dbReference type="ARBA" id="ARBA00022989"/>
    </source>
</evidence>
<keyword evidence="4 6" id="KW-1133">Transmembrane helix</keyword>
<dbReference type="InterPro" id="IPR002994">
    <property type="entry name" value="Surf1/Shy1"/>
</dbReference>
<comment type="caution">
    <text evidence="6">Lacks conserved residue(s) required for the propagation of feature annotation.</text>
</comment>
<organism evidence="9">
    <name type="scientific">Gongylonema pulchrum</name>
    <dbReference type="NCBI Taxonomy" id="637853"/>
    <lineage>
        <taxon>Eukaryota</taxon>
        <taxon>Metazoa</taxon>
        <taxon>Ecdysozoa</taxon>
        <taxon>Nematoda</taxon>
        <taxon>Chromadorea</taxon>
        <taxon>Rhabditida</taxon>
        <taxon>Spirurina</taxon>
        <taxon>Spiruromorpha</taxon>
        <taxon>Spiruroidea</taxon>
        <taxon>Gongylonematidae</taxon>
        <taxon>Gongylonema</taxon>
    </lineage>
</organism>
<comment type="subcellular location">
    <subcellularLocation>
        <location evidence="1">Membrane</location>
    </subcellularLocation>
    <subcellularLocation>
        <location evidence="6">Mitochondrion inner membrane</location>
        <topology evidence="6">Multi-pass membrane protein</topology>
    </subcellularLocation>
</comment>
<evidence type="ECO:0000256" key="5">
    <source>
        <dbReference type="ARBA" id="ARBA00023136"/>
    </source>
</evidence>
<dbReference type="OrthoDB" id="10040024at2759"/>
<evidence type="ECO:0000256" key="6">
    <source>
        <dbReference type="RuleBase" id="RU363076"/>
    </source>
</evidence>
<dbReference type="AlphaFoldDB" id="A0A183EFN6"/>
<evidence type="ECO:0000313" key="8">
    <source>
        <dbReference type="Proteomes" id="UP000271098"/>
    </source>
</evidence>
<dbReference type="InterPro" id="IPR045214">
    <property type="entry name" value="Surf1/Surf4"/>
</dbReference>
<evidence type="ECO:0000313" key="7">
    <source>
        <dbReference type="EMBL" id="VDN34556.1"/>
    </source>
</evidence>
<keyword evidence="8" id="KW-1185">Reference proteome</keyword>
<keyword evidence="6" id="KW-0496">Mitochondrion</keyword>
<accession>A0A183EFN6</accession>
<sequence length="89" mass="10073">MIILVNRGWVPPQKIRPASRKEGQVEGQVTFDAVVRHTEKLVNPLIIPDSTIRGGPIGGQTRVTYRNDHMLYACFWFCIGAATLYGWFL</sequence>
<keyword evidence="5 6" id="KW-0472">Membrane</keyword>
<feature type="transmembrane region" description="Helical" evidence="6">
    <location>
        <begin position="70"/>
        <end position="88"/>
    </location>
</feature>
<dbReference type="Proteomes" id="UP000271098">
    <property type="component" value="Unassembled WGS sequence"/>
</dbReference>
<reference evidence="7 8" key="2">
    <citation type="submission" date="2018-11" db="EMBL/GenBank/DDBJ databases">
        <authorList>
            <consortium name="Pathogen Informatics"/>
        </authorList>
    </citation>
    <scope>NUCLEOTIDE SEQUENCE [LARGE SCALE GENOMIC DNA]</scope>
</reference>